<organism evidence="2 3">
    <name type="scientific">Lacticaseibacillus paracasei NRIC 0644</name>
    <dbReference type="NCBI Taxonomy" id="1435038"/>
    <lineage>
        <taxon>Bacteria</taxon>
        <taxon>Bacillati</taxon>
        <taxon>Bacillota</taxon>
        <taxon>Bacilli</taxon>
        <taxon>Lactobacillales</taxon>
        <taxon>Lactobacillaceae</taxon>
        <taxon>Lacticaseibacillus</taxon>
    </lineage>
</organism>
<keyword evidence="1" id="KW-0812">Transmembrane</keyword>
<feature type="transmembrane region" description="Helical" evidence="1">
    <location>
        <begin position="12"/>
        <end position="37"/>
    </location>
</feature>
<accession>A0A0C9PN04</accession>
<dbReference type="RefSeq" id="WP_003581575.1">
    <property type="nucleotide sequence ID" value="NZ_BAYM01000064.1"/>
</dbReference>
<gene>
    <name evidence="2" type="ORF">LC0644_0915</name>
</gene>
<sequence>MKKRLGYNLNVIGHYLLIGWLIFFGVTIFVGLVTYLVMGANPNFVRGIFTGLSGKFANTHDSLSAFWAILVNNERVAFGLMIIGMIPIPFLYWISYYLTCASVGLVLGIYAAKLGIGGALAAFVLGILPHGILEMSALIIGVALAAQVNKALRQSIKRFFADPYYRKSSLDAKAIALQYVCIIIPMIAVAALIEGFVTPALLRLLVH</sequence>
<dbReference type="PANTHER" id="PTHR35337:SF1">
    <property type="entry name" value="SLR1478 PROTEIN"/>
    <property type="match status" value="1"/>
</dbReference>
<evidence type="ECO:0000313" key="3">
    <source>
        <dbReference type="Proteomes" id="UP000032552"/>
    </source>
</evidence>
<comment type="caution">
    <text evidence="2">The sequence shown here is derived from an EMBL/GenBank/DDBJ whole genome shotgun (WGS) entry which is preliminary data.</text>
</comment>
<dbReference type="AlphaFoldDB" id="A0A0C9PN04"/>
<dbReference type="Proteomes" id="UP000032552">
    <property type="component" value="Unassembled WGS sequence"/>
</dbReference>
<evidence type="ECO:0008006" key="4">
    <source>
        <dbReference type="Google" id="ProtNLM"/>
    </source>
</evidence>
<dbReference type="Pfam" id="PF01944">
    <property type="entry name" value="SpoIIM"/>
    <property type="match status" value="1"/>
</dbReference>
<feature type="transmembrane region" description="Helical" evidence="1">
    <location>
        <begin position="176"/>
        <end position="197"/>
    </location>
</feature>
<feature type="transmembrane region" description="Helical" evidence="1">
    <location>
        <begin position="105"/>
        <end position="125"/>
    </location>
</feature>
<protein>
    <recommendedName>
        <fullName evidence="4">Stage II sporulation protein M</fullName>
    </recommendedName>
</protein>
<keyword evidence="1" id="KW-0472">Membrane</keyword>
<keyword evidence="1" id="KW-1133">Transmembrane helix</keyword>
<dbReference type="PANTHER" id="PTHR35337">
    <property type="entry name" value="SLR1478 PROTEIN"/>
    <property type="match status" value="1"/>
</dbReference>
<evidence type="ECO:0000313" key="2">
    <source>
        <dbReference type="EMBL" id="GAN36326.1"/>
    </source>
</evidence>
<evidence type="ECO:0000256" key="1">
    <source>
        <dbReference type="SAM" id="Phobius"/>
    </source>
</evidence>
<reference evidence="3" key="1">
    <citation type="submission" date="2014-05" db="EMBL/GenBank/DDBJ databases">
        <title>Whole genome sequencing of Lactobacillus casei NRIC0644.</title>
        <authorList>
            <person name="Atarashi H."/>
            <person name="Yoshida Y."/>
            <person name="Fujimura S."/>
            <person name="Tanaka N."/>
            <person name="Shiwa Y."/>
            <person name="Yoshikawa H."/>
            <person name="Okada S."/>
            <person name="Nakagawa J."/>
        </authorList>
    </citation>
    <scope>NUCLEOTIDE SEQUENCE [LARGE SCALE GENOMIC DNA]</scope>
    <source>
        <strain evidence="3">NRIC0644</strain>
    </source>
</reference>
<feature type="transmembrane region" description="Helical" evidence="1">
    <location>
        <begin position="76"/>
        <end position="98"/>
    </location>
</feature>
<name>A0A0C9PN04_LACPA</name>
<dbReference type="InterPro" id="IPR002798">
    <property type="entry name" value="SpoIIM-like"/>
</dbReference>
<dbReference type="EMBL" id="BAYM01000064">
    <property type="protein sequence ID" value="GAN36326.1"/>
    <property type="molecule type" value="Genomic_DNA"/>
</dbReference>
<proteinExistence type="predicted"/>
<feature type="transmembrane region" description="Helical" evidence="1">
    <location>
        <begin position="131"/>
        <end position="148"/>
    </location>
</feature>